<organism evidence="1 2">
    <name type="scientific">Phytophthora fragariae</name>
    <dbReference type="NCBI Taxonomy" id="53985"/>
    <lineage>
        <taxon>Eukaryota</taxon>
        <taxon>Sar</taxon>
        <taxon>Stramenopiles</taxon>
        <taxon>Oomycota</taxon>
        <taxon>Peronosporomycetes</taxon>
        <taxon>Peronosporales</taxon>
        <taxon>Peronosporaceae</taxon>
        <taxon>Phytophthora</taxon>
    </lineage>
</organism>
<protein>
    <submittedName>
        <fullName evidence="1">Uncharacterized protein</fullName>
    </submittedName>
</protein>
<evidence type="ECO:0000313" key="1">
    <source>
        <dbReference type="EMBL" id="KAE9157845.1"/>
    </source>
</evidence>
<evidence type="ECO:0000313" key="2">
    <source>
        <dbReference type="Proteomes" id="UP000440367"/>
    </source>
</evidence>
<feature type="non-terminal residue" evidence="1">
    <location>
        <position position="1"/>
    </location>
</feature>
<proteinExistence type="predicted"/>
<gene>
    <name evidence="1" type="ORF">PF002_g33271</name>
</gene>
<sequence>KYAVIALTKYGVFTTLTLHSTE</sequence>
<reference evidence="1 2" key="1">
    <citation type="submission" date="2018-08" db="EMBL/GenBank/DDBJ databases">
        <title>Genomic investigation of the strawberry pathogen Phytophthora fragariae indicates pathogenicity is determined by transcriptional variation in three key races.</title>
        <authorList>
            <person name="Adams T.M."/>
            <person name="Armitage A.D."/>
            <person name="Sobczyk M.K."/>
            <person name="Bates H.J."/>
            <person name="Dunwell J.M."/>
            <person name="Nellist C.F."/>
            <person name="Harrison R.J."/>
        </authorList>
    </citation>
    <scope>NUCLEOTIDE SEQUENCE [LARGE SCALE GENOMIC DNA]</scope>
    <source>
        <strain evidence="1 2">BC-1</strain>
    </source>
</reference>
<dbReference type="EMBL" id="QXGD01009542">
    <property type="protein sequence ID" value="KAE9157845.1"/>
    <property type="molecule type" value="Genomic_DNA"/>
</dbReference>
<comment type="caution">
    <text evidence="1">The sequence shown here is derived from an EMBL/GenBank/DDBJ whole genome shotgun (WGS) entry which is preliminary data.</text>
</comment>
<dbReference type="AlphaFoldDB" id="A0A6A3V334"/>
<accession>A0A6A3V334</accession>
<dbReference type="Proteomes" id="UP000440367">
    <property type="component" value="Unassembled WGS sequence"/>
</dbReference>
<name>A0A6A3V334_9STRA</name>